<evidence type="ECO:0000313" key="1">
    <source>
        <dbReference type="EMBL" id="BCB82114.1"/>
    </source>
</evidence>
<evidence type="ECO:0000313" key="2">
    <source>
        <dbReference type="Proteomes" id="UP000502508"/>
    </source>
</evidence>
<dbReference type="KEGG" id="pfla:Pflav_085240"/>
<sequence>MCEPVVFEQTCRSASAYALVVATAVPATASTAAQAAPMSILVRPRLRLPVWTGASFMFVLPPRERWQDGQAA</sequence>
<organism evidence="1 2">
    <name type="scientific">Phytohabitans flavus</name>
    <dbReference type="NCBI Taxonomy" id="1076124"/>
    <lineage>
        <taxon>Bacteria</taxon>
        <taxon>Bacillati</taxon>
        <taxon>Actinomycetota</taxon>
        <taxon>Actinomycetes</taxon>
        <taxon>Micromonosporales</taxon>
        <taxon>Micromonosporaceae</taxon>
    </lineage>
</organism>
<proteinExistence type="predicted"/>
<keyword evidence="2" id="KW-1185">Reference proteome</keyword>
<dbReference type="Proteomes" id="UP000502508">
    <property type="component" value="Chromosome"/>
</dbReference>
<gene>
    <name evidence="1" type="ORF">Pflav_085240</name>
</gene>
<reference evidence="1 2" key="2">
    <citation type="submission" date="2020-03" db="EMBL/GenBank/DDBJ databases">
        <authorList>
            <person name="Ichikawa N."/>
            <person name="Kimura A."/>
            <person name="Kitahashi Y."/>
            <person name="Uohara A."/>
        </authorList>
    </citation>
    <scope>NUCLEOTIDE SEQUENCE [LARGE SCALE GENOMIC DNA]</scope>
    <source>
        <strain evidence="1 2">NBRC 107702</strain>
    </source>
</reference>
<dbReference type="AlphaFoldDB" id="A0A6F8Y7L8"/>
<dbReference type="EMBL" id="AP022870">
    <property type="protein sequence ID" value="BCB82114.1"/>
    <property type="molecule type" value="Genomic_DNA"/>
</dbReference>
<protein>
    <submittedName>
        <fullName evidence="1">Uncharacterized protein</fullName>
    </submittedName>
</protein>
<reference evidence="1 2" key="1">
    <citation type="submission" date="2020-03" db="EMBL/GenBank/DDBJ databases">
        <title>Whole genome shotgun sequence of Phytohabitans flavus NBRC 107702.</title>
        <authorList>
            <person name="Komaki H."/>
            <person name="Tamura T."/>
        </authorList>
    </citation>
    <scope>NUCLEOTIDE SEQUENCE [LARGE SCALE GENOMIC DNA]</scope>
    <source>
        <strain evidence="1 2">NBRC 107702</strain>
    </source>
</reference>
<name>A0A6F8Y7L8_9ACTN</name>
<accession>A0A6F8Y7L8</accession>